<dbReference type="Pfam" id="PF00440">
    <property type="entry name" value="TetR_N"/>
    <property type="match status" value="1"/>
</dbReference>
<evidence type="ECO:0000313" key="5">
    <source>
        <dbReference type="Proteomes" id="UP001609821"/>
    </source>
</evidence>
<dbReference type="InterPro" id="IPR009057">
    <property type="entry name" value="Homeodomain-like_sf"/>
</dbReference>
<dbReference type="SUPFAM" id="SSF46689">
    <property type="entry name" value="Homeodomain-like"/>
    <property type="match status" value="1"/>
</dbReference>
<reference evidence="4 5" key="1">
    <citation type="submission" date="2024-10" db="EMBL/GenBank/DDBJ databases">
        <title>Aeromonas and Pseudomonas from the Cagarras Archipelago, Rio de Janeiro, Brazil.</title>
        <authorList>
            <person name="Canellas A.L.B."/>
            <person name="Laport M.S."/>
        </authorList>
    </citation>
    <scope>NUCLEOTIDE SEQUENCE [LARGE SCALE GENOMIC DNA]</scope>
    <source>
        <strain evidence="4 5">CPF-4</strain>
    </source>
</reference>
<dbReference type="InterPro" id="IPR036271">
    <property type="entry name" value="Tet_transcr_reg_TetR-rel_C_sf"/>
</dbReference>
<dbReference type="RefSeq" id="WP_321834387.1">
    <property type="nucleotide sequence ID" value="NZ_CAVMKE010000005.1"/>
</dbReference>
<dbReference type="PANTHER" id="PTHR30055">
    <property type="entry name" value="HTH-TYPE TRANSCRIPTIONAL REGULATOR RUTR"/>
    <property type="match status" value="1"/>
</dbReference>
<dbReference type="Gene3D" id="1.10.10.60">
    <property type="entry name" value="Homeodomain-like"/>
    <property type="match status" value="1"/>
</dbReference>
<organism evidence="4 5">
    <name type="scientific">Pseudomonas kulmbachensis</name>
    <dbReference type="NCBI Taxonomy" id="3043408"/>
    <lineage>
        <taxon>Bacteria</taxon>
        <taxon>Pseudomonadati</taxon>
        <taxon>Pseudomonadota</taxon>
        <taxon>Gammaproteobacteria</taxon>
        <taxon>Pseudomonadales</taxon>
        <taxon>Pseudomonadaceae</taxon>
        <taxon>Pseudomonas</taxon>
    </lineage>
</organism>
<name>A0ABW7M678_9PSED</name>
<evidence type="ECO:0000259" key="3">
    <source>
        <dbReference type="PROSITE" id="PS50977"/>
    </source>
</evidence>
<comment type="caution">
    <text evidence="4">The sequence shown here is derived from an EMBL/GenBank/DDBJ whole genome shotgun (WGS) entry which is preliminary data.</text>
</comment>
<dbReference type="Proteomes" id="UP001609821">
    <property type="component" value="Unassembled WGS sequence"/>
</dbReference>
<dbReference type="PROSITE" id="PS50977">
    <property type="entry name" value="HTH_TETR_2"/>
    <property type="match status" value="1"/>
</dbReference>
<evidence type="ECO:0000256" key="1">
    <source>
        <dbReference type="ARBA" id="ARBA00023125"/>
    </source>
</evidence>
<proteinExistence type="predicted"/>
<dbReference type="PRINTS" id="PR00455">
    <property type="entry name" value="HTHTETR"/>
</dbReference>
<dbReference type="PANTHER" id="PTHR30055:SF146">
    <property type="entry name" value="HTH-TYPE TRANSCRIPTIONAL DUAL REGULATOR CECR"/>
    <property type="match status" value="1"/>
</dbReference>
<feature type="domain" description="HTH tetR-type" evidence="3">
    <location>
        <begin position="17"/>
        <end position="77"/>
    </location>
</feature>
<dbReference type="Pfam" id="PF14246">
    <property type="entry name" value="TetR_C_7"/>
    <property type="match status" value="1"/>
</dbReference>
<dbReference type="InterPro" id="IPR001647">
    <property type="entry name" value="HTH_TetR"/>
</dbReference>
<accession>A0ABW7M678</accession>
<evidence type="ECO:0000256" key="2">
    <source>
        <dbReference type="PROSITE-ProRule" id="PRU00335"/>
    </source>
</evidence>
<dbReference type="EMBL" id="JBINXB010000053">
    <property type="protein sequence ID" value="MFH6568811.1"/>
    <property type="molecule type" value="Genomic_DNA"/>
</dbReference>
<feature type="DNA-binding region" description="H-T-H motif" evidence="2">
    <location>
        <begin position="40"/>
        <end position="59"/>
    </location>
</feature>
<gene>
    <name evidence="4" type="ORF">ACHMWK_22910</name>
</gene>
<protein>
    <submittedName>
        <fullName evidence="4">TetR/AcrR family transcriptional regulator</fullName>
    </submittedName>
</protein>
<keyword evidence="5" id="KW-1185">Reference proteome</keyword>
<sequence length="213" mass="23386">MPDHHLPPNALGRPKDLAKRQSILDAAKTLFLTNGYANTSMDAVAGLAGVSKLTVYSHFTDKETLFSSAIMSKCTEQLPELFFELPAGKPIEAVLLNIARGFQGLINSEESLNLHRLMVTLGSQDPKLSQIFLEAGPERVVHEMEGLLRKIDQSGGLQIDDPHYAAEHFFCMLKGAPNFRLLFAGGEPPGPEASEAHVQEVVGIFMRAYRPFL</sequence>
<keyword evidence="1 2" id="KW-0238">DNA-binding</keyword>
<dbReference type="Gene3D" id="1.10.357.10">
    <property type="entry name" value="Tetracycline Repressor, domain 2"/>
    <property type="match status" value="1"/>
</dbReference>
<dbReference type="InterPro" id="IPR039536">
    <property type="entry name" value="TetR_C_Proteobacteria"/>
</dbReference>
<dbReference type="InterPro" id="IPR050109">
    <property type="entry name" value="HTH-type_TetR-like_transc_reg"/>
</dbReference>
<evidence type="ECO:0000313" key="4">
    <source>
        <dbReference type="EMBL" id="MFH6568811.1"/>
    </source>
</evidence>
<dbReference type="SUPFAM" id="SSF48498">
    <property type="entry name" value="Tetracyclin repressor-like, C-terminal domain"/>
    <property type="match status" value="1"/>
</dbReference>